<evidence type="ECO:0000256" key="6">
    <source>
        <dbReference type="ARBA" id="ARBA00022841"/>
    </source>
</evidence>
<dbReference type="Pfam" id="PF16822">
    <property type="entry name" value="ALGX"/>
    <property type="match status" value="1"/>
</dbReference>
<evidence type="ECO:0000259" key="7">
    <source>
        <dbReference type="Pfam" id="PF16822"/>
    </source>
</evidence>
<dbReference type="Proteomes" id="UP000343317">
    <property type="component" value="Unassembled WGS sequence"/>
</dbReference>
<accession>A0A5E4VYY4</accession>
<dbReference type="GO" id="GO:0042121">
    <property type="term" value="P:alginic acid biosynthetic process"/>
    <property type="evidence" value="ECO:0007669"/>
    <property type="project" value="UniProtKB-UniPathway"/>
</dbReference>
<dbReference type="InterPro" id="IPR031811">
    <property type="entry name" value="ALGX/ALGJ_SGNH-like"/>
</dbReference>
<evidence type="ECO:0000256" key="2">
    <source>
        <dbReference type="ARBA" id="ARBA00005182"/>
    </source>
</evidence>
<dbReference type="UniPathway" id="UPA00286"/>
<dbReference type="RefSeq" id="WP_425495200.1">
    <property type="nucleotide sequence ID" value="NZ_CABPSM010000008.1"/>
</dbReference>
<evidence type="ECO:0000256" key="5">
    <source>
        <dbReference type="ARBA" id="ARBA00022764"/>
    </source>
</evidence>
<gene>
    <name evidence="8" type="ORF">PHO31112_02957</name>
</gene>
<protein>
    <submittedName>
        <fullName evidence="8">Twin-arginine translocation pathway signal</fullName>
    </submittedName>
</protein>
<evidence type="ECO:0000256" key="4">
    <source>
        <dbReference type="ARBA" id="ARBA00022729"/>
    </source>
</evidence>
<dbReference type="GO" id="GO:0016740">
    <property type="term" value="F:transferase activity"/>
    <property type="evidence" value="ECO:0007669"/>
    <property type="project" value="UniProtKB-KW"/>
</dbReference>
<sequence>MKQEFFAPVVRAMRRACRGMTVRAATAGAVALSTMGTGVALALALAPTSTQAQDASSIIIKGKDGWLFPGWGSLTMVDLKGIDNTTRLIAQARDLLAARGIKLEVLLLPDKTLFYQDKLPDGRSLSPEVKARYATILGKLRQANISTFDDEAVLRKLRDAGENVFYRSDQHWTQVAADATAEATAQMIARDVPKLDGQPGTGMPLGSMFNERRYGDLAELFLTPDEKKQVGREVYSVRRQAQGQSLIDDAPAPVHVTGHSMVQPYFGYPQKLSNLIDRPVSVNWKPGNVGQWIMLLEYVESPAFKQHKPQVLVWQMFEPTYAQGPDASGLWDNASIMSADAWLSRLKTGLGN</sequence>
<name>A0A5E4VYY4_9BURK</name>
<evidence type="ECO:0000313" key="9">
    <source>
        <dbReference type="Proteomes" id="UP000343317"/>
    </source>
</evidence>
<comment type="subcellular location">
    <subcellularLocation>
        <location evidence="1">Periplasm</location>
    </subcellularLocation>
</comment>
<evidence type="ECO:0000256" key="3">
    <source>
        <dbReference type="ARBA" id="ARBA00022679"/>
    </source>
</evidence>
<dbReference type="EMBL" id="CABPSM010000008">
    <property type="protein sequence ID" value="VVE17638.1"/>
    <property type="molecule type" value="Genomic_DNA"/>
</dbReference>
<proteinExistence type="predicted"/>
<reference evidence="8 9" key="1">
    <citation type="submission" date="2019-08" db="EMBL/GenBank/DDBJ databases">
        <authorList>
            <person name="Peeters C."/>
        </authorList>
    </citation>
    <scope>NUCLEOTIDE SEQUENCE [LARGE SCALE GENOMIC DNA]</scope>
    <source>
        <strain evidence="8 9">LMG 31112</strain>
    </source>
</reference>
<dbReference type="CDD" id="cd14443">
    <property type="entry name" value="AlgX_N_like_2"/>
    <property type="match status" value="1"/>
</dbReference>
<dbReference type="AlphaFoldDB" id="A0A5E4VYY4"/>
<keyword evidence="6" id="KW-0016">Alginate biosynthesis</keyword>
<evidence type="ECO:0000313" key="8">
    <source>
        <dbReference type="EMBL" id="VVE17638.1"/>
    </source>
</evidence>
<organism evidence="8 9">
    <name type="scientific">Pandoraea horticolens</name>
    <dbReference type="NCBI Taxonomy" id="2508298"/>
    <lineage>
        <taxon>Bacteria</taxon>
        <taxon>Pseudomonadati</taxon>
        <taxon>Pseudomonadota</taxon>
        <taxon>Betaproteobacteria</taxon>
        <taxon>Burkholderiales</taxon>
        <taxon>Burkholderiaceae</taxon>
        <taxon>Pandoraea</taxon>
    </lineage>
</organism>
<comment type="pathway">
    <text evidence="2">Glycan biosynthesis; alginate biosynthesis.</text>
</comment>
<feature type="domain" description="AlgX/AlgJ SGNH hydrolase-like" evidence="7">
    <location>
        <begin position="59"/>
        <end position="318"/>
    </location>
</feature>
<keyword evidence="3" id="KW-0808">Transferase</keyword>
<evidence type="ECO:0000256" key="1">
    <source>
        <dbReference type="ARBA" id="ARBA00004418"/>
    </source>
</evidence>
<dbReference type="GO" id="GO:0042597">
    <property type="term" value="C:periplasmic space"/>
    <property type="evidence" value="ECO:0007669"/>
    <property type="project" value="UniProtKB-SubCell"/>
</dbReference>
<keyword evidence="5" id="KW-0574">Periplasm</keyword>
<keyword evidence="9" id="KW-1185">Reference proteome</keyword>
<keyword evidence="4" id="KW-0732">Signal</keyword>